<protein>
    <submittedName>
        <fullName evidence="2">Uncharacterized protein</fullName>
    </submittedName>
</protein>
<name>A0A6C0E939_9ZZZZ</name>
<accession>A0A6C0E939</accession>
<feature type="region of interest" description="Disordered" evidence="1">
    <location>
        <begin position="76"/>
        <end position="125"/>
    </location>
</feature>
<evidence type="ECO:0000256" key="1">
    <source>
        <dbReference type="SAM" id="MobiDB-lite"/>
    </source>
</evidence>
<dbReference type="InterPro" id="IPR036236">
    <property type="entry name" value="Znf_C2H2_sf"/>
</dbReference>
<dbReference type="SUPFAM" id="SSF57667">
    <property type="entry name" value="beta-beta-alpha zinc fingers"/>
    <property type="match status" value="1"/>
</dbReference>
<reference evidence="2" key="1">
    <citation type="journal article" date="2020" name="Nature">
        <title>Giant virus diversity and host interactions through global metagenomics.</title>
        <authorList>
            <person name="Schulz F."/>
            <person name="Roux S."/>
            <person name="Paez-Espino D."/>
            <person name="Jungbluth S."/>
            <person name="Walsh D.A."/>
            <person name="Denef V.J."/>
            <person name="McMahon K.D."/>
            <person name="Konstantinidis K.T."/>
            <person name="Eloe-Fadrosh E.A."/>
            <person name="Kyrpides N.C."/>
            <person name="Woyke T."/>
        </authorList>
    </citation>
    <scope>NUCLEOTIDE SEQUENCE</scope>
    <source>
        <strain evidence="2">GVMAG-M-3300023179-27</strain>
    </source>
</reference>
<dbReference type="AlphaFoldDB" id="A0A6C0E939"/>
<dbReference type="EMBL" id="MN739774">
    <property type="protein sequence ID" value="QHT25707.1"/>
    <property type="molecule type" value="Genomic_DNA"/>
</dbReference>
<feature type="compositionally biased region" description="Polar residues" evidence="1">
    <location>
        <begin position="102"/>
        <end position="125"/>
    </location>
</feature>
<feature type="compositionally biased region" description="Acidic residues" evidence="1">
    <location>
        <begin position="78"/>
        <end position="98"/>
    </location>
</feature>
<evidence type="ECO:0000313" key="2">
    <source>
        <dbReference type="EMBL" id="QHT25707.1"/>
    </source>
</evidence>
<sequence length="204" mass="23909">MSKFTCKFCNFNGNSKSAWVNHVKTKKHQNMLDAKLELRDIICPYCRAVQRDKKIFEKHVEVCRIKAQKELGLLGESSEYDSEPDLDDSEDFDSDSSTETEQYNNDVEIKNNNQQKDYESDTSSINSEDLNFSLREIDDQPMSKTHAAEMARKLHRIMEKLKIKRLQERIKDVAPEDLIYTSEDEMDPDKVYYTRNPKVKIVKL</sequence>
<proteinExistence type="predicted"/>
<organism evidence="2">
    <name type="scientific">viral metagenome</name>
    <dbReference type="NCBI Taxonomy" id="1070528"/>
    <lineage>
        <taxon>unclassified sequences</taxon>
        <taxon>metagenomes</taxon>
        <taxon>organismal metagenomes</taxon>
    </lineage>
</organism>